<keyword evidence="1" id="KW-0732">Signal</keyword>
<sequence length="273" mass="29066">MRKLIWAAVPLAFAISTPACADDDQPCDDSMVAAVSQWAGIKGNLAPWGDKDGLVAAAACKVMPNAPDTTVAAIAFDTGHVGPNSQDGNLARVVALVEGGKVVAANHSVIEQDALTQVGSFRIDTAPYQLSPEVRAFGVVFNSSAHGPSCPDAGADRELTLFVRDAHALRPVFGTNLQGWVAVDEGTCGSGTAGARSEDADMTIAVEKTSSHGFADLALTAHVTRNRLENQQWVVTGKRTKRIVLKYDGKSYGIDMFRNFWYPNEGIWARHGK</sequence>
<dbReference type="OrthoDB" id="7202514at2"/>
<keyword evidence="3" id="KW-1185">Reference proteome</keyword>
<feature type="signal peptide" evidence="1">
    <location>
        <begin position="1"/>
        <end position="21"/>
    </location>
</feature>
<protein>
    <submittedName>
        <fullName evidence="2">Multidrug ABC transporter ATPase</fullName>
    </submittedName>
</protein>
<proteinExistence type="predicted"/>
<reference evidence="2 3" key="1">
    <citation type="submission" date="2019-03" db="EMBL/GenBank/DDBJ databases">
        <title>Paraburkholderia sp. 4M-K11, isolated from subtropical forest soil.</title>
        <authorList>
            <person name="Gao Z.-H."/>
            <person name="Qiu L.-H."/>
        </authorList>
    </citation>
    <scope>NUCLEOTIDE SEQUENCE [LARGE SCALE GENOMIC DNA]</scope>
    <source>
        <strain evidence="2 3">4M-K11</strain>
    </source>
</reference>
<name>A0A4R5LZW6_9BURK</name>
<dbReference type="EMBL" id="SMRP01000032">
    <property type="protein sequence ID" value="TDG18315.1"/>
    <property type="molecule type" value="Genomic_DNA"/>
</dbReference>
<evidence type="ECO:0000313" key="3">
    <source>
        <dbReference type="Proteomes" id="UP000295722"/>
    </source>
</evidence>
<feature type="chain" id="PRO_5020940664" evidence="1">
    <location>
        <begin position="22"/>
        <end position="273"/>
    </location>
</feature>
<dbReference type="AlphaFoldDB" id="A0A4R5LZW6"/>
<dbReference type="RefSeq" id="WP_133199320.1">
    <property type="nucleotide sequence ID" value="NZ_JBHUCW010000019.1"/>
</dbReference>
<evidence type="ECO:0000313" key="2">
    <source>
        <dbReference type="EMBL" id="TDG18315.1"/>
    </source>
</evidence>
<organism evidence="2 3">
    <name type="scientific">Paraburkholderia silviterrae</name>
    <dbReference type="NCBI Taxonomy" id="2528715"/>
    <lineage>
        <taxon>Bacteria</taxon>
        <taxon>Pseudomonadati</taxon>
        <taxon>Pseudomonadota</taxon>
        <taxon>Betaproteobacteria</taxon>
        <taxon>Burkholderiales</taxon>
        <taxon>Burkholderiaceae</taxon>
        <taxon>Paraburkholderia</taxon>
    </lineage>
</organism>
<accession>A0A4R5LZW6</accession>
<gene>
    <name evidence="2" type="ORF">EYW47_34635</name>
</gene>
<dbReference type="Proteomes" id="UP000295722">
    <property type="component" value="Unassembled WGS sequence"/>
</dbReference>
<evidence type="ECO:0000256" key="1">
    <source>
        <dbReference type="SAM" id="SignalP"/>
    </source>
</evidence>
<comment type="caution">
    <text evidence="2">The sequence shown here is derived from an EMBL/GenBank/DDBJ whole genome shotgun (WGS) entry which is preliminary data.</text>
</comment>